<keyword evidence="1" id="KW-0732">Signal</keyword>
<dbReference type="AlphaFoldDB" id="A0A2K6N4D5"/>
<keyword evidence="3" id="KW-1185">Reference proteome</keyword>
<reference evidence="2 3" key="1">
    <citation type="submission" date="2016-06" db="EMBL/GenBank/DDBJ databases">
        <title>Genome of Rhinopithecus bieti.</title>
        <authorList>
            <person name="Wu"/>
            <person name="C.-I. and Zhang"/>
            <person name="Y."/>
        </authorList>
    </citation>
    <scope>NUCLEOTIDE SEQUENCE</scope>
</reference>
<evidence type="ECO:0000313" key="2">
    <source>
        <dbReference type="Ensembl" id="ENSRBIP00000042921.1"/>
    </source>
</evidence>
<dbReference type="GeneTree" id="ENSGT00390000013433"/>
<gene>
    <name evidence="2" type="primary">C16orf89</name>
</gene>
<dbReference type="InterPro" id="IPR031751">
    <property type="entry name" value="DUF4735"/>
</dbReference>
<reference evidence="2" key="3">
    <citation type="submission" date="2025-09" db="UniProtKB">
        <authorList>
            <consortium name="Ensembl"/>
        </authorList>
    </citation>
    <scope>IDENTIFICATION</scope>
</reference>
<evidence type="ECO:0000256" key="1">
    <source>
        <dbReference type="SAM" id="SignalP"/>
    </source>
</evidence>
<reference evidence="2" key="2">
    <citation type="submission" date="2025-08" db="UniProtKB">
        <authorList>
            <consortium name="Ensembl"/>
        </authorList>
    </citation>
    <scope>IDENTIFICATION</scope>
</reference>
<accession>A0A2K6N4D5</accession>
<dbReference type="Pfam" id="PF15882">
    <property type="entry name" value="DUF4735"/>
    <property type="match status" value="2"/>
</dbReference>
<feature type="signal peptide" evidence="1">
    <location>
        <begin position="1"/>
        <end position="20"/>
    </location>
</feature>
<dbReference type="GO" id="GO:0005829">
    <property type="term" value="C:cytosol"/>
    <property type="evidence" value="ECO:0007669"/>
    <property type="project" value="Ensembl"/>
</dbReference>
<dbReference type="GO" id="GO:0042803">
    <property type="term" value="F:protein homodimerization activity"/>
    <property type="evidence" value="ECO:0007669"/>
    <property type="project" value="Ensembl"/>
</dbReference>
<protein>
    <submittedName>
        <fullName evidence="2">Chromosome 16 open reading frame 89</fullName>
    </submittedName>
</protein>
<organism evidence="2 3">
    <name type="scientific">Rhinopithecus bieti</name>
    <name type="common">Black snub-nosed monkey</name>
    <name type="synonym">Pygathrix bieti</name>
    <dbReference type="NCBI Taxonomy" id="61621"/>
    <lineage>
        <taxon>Eukaryota</taxon>
        <taxon>Metazoa</taxon>
        <taxon>Chordata</taxon>
        <taxon>Craniata</taxon>
        <taxon>Vertebrata</taxon>
        <taxon>Euteleostomi</taxon>
        <taxon>Mammalia</taxon>
        <taxon>Eutheria</taxon>
        <taxon>Euarchontoglires</taxon>
        <taxon>Primates</taxon>
        <taxon>Haplorrhini</taxon>
        <taxon>Catarrhini</taxon>
        <taxon>Cercopithecidae</taxon>
        <taxon>Colobinae</taxon>
        <taxon>Rhinopithecus</taxon>
    </lineage>
</organism>
<proteinExistence type="predicted"/>
<name>A0A2K6N4D5_RHIBE</name>
<sequence length="435" mass="48528">MASPGLLLLLLLMALLPLESYLLPGLDTAESKATIADLILSALERATIFLEQRLPEINLDGMVGVRVLEEQLKSVQEKWAQEPLLQPLSLRVGTLGEKLEAAIQRSLLYLKLSDPKYLREFQLTLQPGFWKLPHAWIHTIASLVYPTFEPQDSFSEESSDTCLVQLLGTGTDSSEPCGLSDLCRSLMTKPGCSGYCLSHQMLFFLWARMRGCTQGPFQQSQDYINLFCASMMDLNRRAEAIGYAYPTRDIFMENSMASILFLAPKAAPVTKLYTDGPVMFCGMGGFSDFYKLRWLEAILSWQKRREGCFGEPGEPRCCPAIPYHHSFSKVQWRYLGSLQTPPPRFKPFSCLSLPSSWDYRCMPPCPANFQTGFHHVGQAGQDLLTSSDPPASASQSAGITGALTQHSTSMRSIFVASTYEEGHATFIFPCLAYFN</sequence>
<evidence type="ECO:0000313" key="3">
    <source>
        <dbReference type="Proteomes" id="UP000233180"/>
    </source>
</evidence>
<dbReference type="Proteomes" id="UP000233180">
    <property type="component" value="Unassembled WGS sequence"/>
</dbReference>
<dbReference type="STRING" id="61621.ENSRBIP00000042921"/>
<feature type="chain" id="PRO_5014434890" evidence="1">
    <location>
        <begin position="21"/>
        <end position="435"/>
    </location>
</feature>
<dbReference type="PRINTS" id="PR02045">
    <property type="entry name" value="F138DOMAIN"/>
</dbReference>
<dbReference type="PANTHER" id="PTHR33539">
    <property type="entry name" value="UPF0764 PROTEIN C16ORF89"/>
    <property type="match status" value="1"/>
</dbReference>
<dbReference type="PANTHER" id="PTHR33539:SF1">
    <property type="entry name" value="UPF0764 PROTEIN C16ORF89"/>
    <property type="match status" value="1"/>
</dbReference>
<dbReference type="Ensembl" id="ENSRBIT00000066964.1">
    <property type="protein sequence ID" value="ENSRBIP00000042921.1"/>
    <property type="gene ID" value="ENSRBIG00000044679.1"/>
</dbReference>
<dbReference type="GO" id="GO:0016020">
    <property type="term" value="C:membrane"/>
    <property type="evidence" value="ECO:0007669"/>
    <property type="project" value="Ensembl"/>
</dbReference>